<keyword evidence="6 11" id="KW-0865">Zymogen</keyword>
<dbReference type="PANTHER" id="PTHR35809:SF1">
    <property type="entry name" value="ARCHAETIDYLSERINE DECARBOXYLASE PROENZYME-RELATED"/>
    <property type="match status" value="1"/>
</dbReference>
<keyword evidence="2 11" id="KW-0444">Lipid biosynthesis</keyword>
<comment type="pathway">
    <text evidence="11">Phospholipid metabolism; phosphatidylethanolamine biosynthesis; phosphatidylethanolamine from CDP-diacylglycerol: step 2/2.</text>
</comment>
<evidence type="ECO:0000256" key="1">
    <source>
        <dbReference type="ARBA" id="ARBA00022475"/>
    </source>
</evidence>
<evidence type="ECO:0000256" key="4">
    <source>
        <dbReference type="ARBA" id="ARBA00023098"/>
    </source>
</evidence>
<dbReference type="NCBIfam" id="NF003679">
    <property type="entry name" value="PRK05305.1-3"/>
    <property type="match status" value="1"/>
</dbReference>
<protein>
    <recommendedName>
        <fullName evidence="11">Phosphatidylserine decarboxylase proenzyme</fullName>
        <ecNumber evidence="11">4.1.1.65</ecNumber>
    </recommendedName>
    <component>
        <recommendedName>
            <fullName evidence="11">Phosphatidylserine decarboxylase alpha chain</fullName>
        </recommendedName>
    </component>
    <component>
        <recommendedName>
            <fullName evidence="11">Phosphatidylserine decarboxylase beta chain</fullName>
        </recommendedName>
    </component>
</protein>
<evidence type="ECO:0000256" key="2">
    <source>
        <dbReference type="ARBA" id="ARBA00022516"/>
    </source>
</evidence>
<dbReference type="Proteomes" id="UP001196565">
    <property type="component" value="Unassembled WGS sequence"/>
</dbReference>
<keyword evidence="9 11" id="KW-1208">Phospholipid metabolism</keyword>
<organism evidence="14 15">
    <name type="scientific">Roseomonas alba</name>
    <dbReference type="NCBI Taxonomy" id="2846776"/>
    <lineage>
        <taxon>Bacteria</taxon>
        <taxon>Pseudomonadati</taxon>
        <taxon>Pseudomonadota</taxon>
        <taxon>Alphaproteobacteria</taxon>
        <taxon>Acetobacterales</taxon>
        <taxon>Roseomonadaceae</taxon>
        <taxon>Roseomonas</taxon>
    </lineage>
</organism>
<evidence type="ECO:0000313" key="15">
    <source>
        <dbReference type="Proteomes" id="UP001196565"/>
    </source>
</evidence>
<dbReference type="InterPro" id="IPR003817">
    <property type="entry name" value="PS_Dcarbxylase"/>
</dbReference>
<comment type="cofactor">
    <cofactor evidence="11">
        <name>pyruvate</name>
        <dbReference type="ChEBI" id="CHEBI:15361"/>
    </cofactor>
    <text evidence="11">Binds 1 pyruvoyl group covalently per subunit.</text>
</comment>
<feature type="transmembrane region" description="Helical" evidence="13">
    <location>
        <begin position="86"/>
        <end position="119"/>
    </location>
</feature>
<keyword evidence="1 11" id="KW-1003">Cell membrane</keyword>
<evidence type="ECO:0000256" key="7">
    <source>
        <dbReference type="ARBA" id="ARBA00023209"/>
    </source>
</evidence>
<comment type="PTM">
    <text evidence="11">Is synthesized initially as an inactive proenzyme. Formation of the active enzyme involves a self-maturation process in which the active site pyruvoyl group is generated from an internal serine residue via an autocatalytic post-translational modification. Two non-identical subunits are generated from the proenzyme in this reaction, and the pyruvate is formed at the N-terminus of the alpha chain, which is derived from the carboxyl end of the proenzyme. The post-translation cleavage follows an unusual pathway, termed non-hydrolytic serinolysis, in which the side chain hydroxyl group of the serine supplies its oxygen atom to form the C-terminus of the beta chain, while the remainder of the serine residue undergoes an oxidative deamination to produce ammonia and the pyruvoyl prosthetic group on the alpha chain.</text>
</comment>
<dbReference type="PANTHER" id="PTHR35809">
    <property type="entry name" value="ARCHAETIDYLSERINE DECARBOXYLASE PROENZYME-RELATED"/>
    <property type="match status" value="1"/>
</dbReference>
<keyword evidence="7 11" id="KW-0594">Phospholipid biosynthesis</keyword>
<reference evidence="14 15" key="1">
    <citation type="submission" date="2021-07" db="EMBL/GenBank/DDBJ databases">
        <authorList>
            <person name="So Y."/>
        </authorList>
    </citation>
    <scope>NUCLEOTIDE SEQUENCE [LARGE SCALE GENOMIC DNA]</scope>
    <source>
        <strain evidence="14 15">HJA6</strain>
    </source>
</reference>
<feature type="site" description="Cleavage (non-hydrolytic); by autocatalysis" evidence="11">
    <location>
        <begin position="255"/>
        <end position="256"/>
    </location>
</feature>
<evidence type="ECO:0000313" key="14">
    <source>
        <dbReference type="EMBL" id="MBW6399952.1"/>
    </source>
</evidence>
<evidence type="ECO:0000256" key="11">
    <source>
        <dbReference type="HAMAP-Rule" id="MF_00664"/>
    </source>
</evidence>
<evidence type="ECO:0000256" key="3">
    <source>
        <dbReference type="ARBA" id="ARBA00022793"/>
    </source>
</evidence>
<keyword evidence="13" id="KW-0812">Transmembrane</keyword>
<keyword evidence="15" id="KW-1185">Reference proteome</keyword>
<keyword evidence="5 11" id="KW-0472">Membrane</keyword>
<feature type="compositionally biased region" description="Basic and acidic residues" evidence="12">
    <location>
        <begin position="1"/>
        <end position="10"/>
    </location>
</feature>
<keyword evidence="4 11" id="KW-0443">Lipid metabolism</keyword>
<keyword evidence="3 11" id="KW-0210">Decarboxylase</keyword>
<keyword evidence="8 11" id="KW-0456">Lyase</keyword>
<gene>
    <name evidence="11" type="primary">psd</name>
    <name evidence="14" type="ORF">KPL78_18980</name>
</gene>
<keyword evidence="13" id="KW-1133">Transmembrane helix</keyword>
<evidence type="ECO:0000256" key="5">
    <source>
        <dbReference type="ARBA" id="ARBA00023136"/>
    </source>
</evidence>
<comment type="function">
    <text evidence="11">Catalyzes the formation of phosphatidylethanolamine (PtdEtn) from phosphatidylserine (PtdSer).</text>
</comment>
<dbReference type="Pfam" id="PF02666">
    <property type="entry name" value="PS_Dcarbxylase"/>
    <property type="match status" value="1"/>
</dbReference>
<dbReference type="HAMAP" id="MF_00664">
    <property type="entry name" value="PS_decarb_PSD_A"/>
    <property type="match status" value="1"/>
</dbReference>
<keyword evidence="10 11" id="KW-0670">Pyruvate</keyword>
<dbReference type="EMBL" id="JAHYBZ010000006">
    <property type="protein sequence ID" value="MBW6399952.1"/>
    <property type="molecule type" value="Genomic_DNA"/>
</dbReference>
<comment type="subunit">
    <text evidence="11">Heterodimer of a large membrane-associated beta subunit and a small pyruvoyl-containing alpha subunit.</text>
</comment>
<evidence type="ECO:0000256" key="12">
    <source>
        <dbReference type="SAM" id="MobiDB-lite"/>
    </source>
</evidence>
<dbReference type="GO" id="GO:0004609">
    <property type="term" value="F:phosphatidylserine decarboxylase activity"/>
    <property type="evidence" value="ECO:0007669"/>
    <property type="project" value="UniProtKB-EC"/>
</dbReference>
<evidence type="ECO:0000256" key="6">
    <source>
        <dbReference type="ARBA" id="ARBA00023145"/>
    </source>
</evidence>
<sequence>MDRSEVELRRAGSAAPGKAQRGGFGLGARGQATIRGDGEAAEFDRVHGGTGLSQRDEHTITAAKMALGQSLSMVLAPPHPAARPFLIGGGAAALLGLILLGNWLFWLSAIFIAFCLYFFRDPERFPPDRAGLVLAPADGHVVSVAEAVPPVELGMGDAPRWRVAIFLSVLDVHVNRMPADGTVTRVAYHHGKFLSANLDKASEENERNALAIALPDGRDLAVVQIAGLVARRILCDAKAGDSVQAGERFGIIRFGSRTDVYLPLGVLPMAREGQTMIGGETVIAELSA</sequence>
<evidence type="ECO:0000256" key="8">
    <source>
        <dbReference type="ARBA" id="ARBA00023239"/>
    </source>
</evidence>
<comment type="catalytic activity">
    <reaction evidence="11">
        <text>a 1,2-diacyl-sn-glycero-3-phospho-L-serine + H(+) = a 1,2-diacyl-sn-glycero-3-phosphoethanolamine + CO2</text>
        <dbReference type="Rhea" id="RHEA:20828"/>
        <dbReference type="ChEBI" id="CHEBI:15378"/>
        <dbReference type="ChEBI" id="CHEBI:16526"/>
        <dbReference type="ChEBI" id="CHEBI:57262"/>
        <dbReference type="ChEBI" id="CHEBI:64612"/>
        <dbReference type="EC" id="4.1.1.65"/>
    </reaction>
</comment>
<dbReference type="NCBIfam" id="NF003678">
    <property type="entry name" value="PRK05305.1-2"/>
    <property type="match status" value="1"/>
</dbReference>
<accession>A0ABS7ACB7</accession>
<name>A0ABS7ACB7_9PROT</name>
<feature type="chain" id="PRO_5044943654" description="Phosphatidylserine decarboxylase beta chain" evidence="11">
    <location>
        <begin position="1"/>
        <end position="255"/>
    </location>
</feature>
<feature type="active site" description="Schiff-base intermediate with substrate; via pyruvic acid" evidence="11">
    <location>
        <position position="256"/>
    </location>
</feature>
<comment type="caution">
    <text evidence="14">The sequence shown here is derived from an EMBL/GenBank/DDBJ whole genome shotgun (WGS) entry which is preliminary data.</text>
</comment>
<feature type="region of interest" description="Disordered" evidence="12">
    <location>
        <begin position="1"/>
        <end position="26"/>
    </location>
</feature>
<dbReference type="InterPro" id="IPR033175">
    <property type="entry name" value="PSD-A"/>
</dbReference>
<comment type="subcellular location">
    <subcellularLocation>
        <location evidence="11">Cell membrane</location>
        <topology evidence="11">Peripheral membrane protein</topology>
    </subcellularLocation>
</comment>
<feature type="modified residue" description="Pyruvic acid (Ser); by autocatalysis" evidence="11">
    <location>
        <position position="256"/>
    </location>
</feature>
<evidence type="ECO:0000256" key="13">
    <source>
        <dbReference type="SAM" id="Phobius"/>
    </source>
</evidence>
<comment type="similarity">
    <text evidence="11">Belongs to the phosphatidylserine decarboxylase family. PSD-A subfamily.</text>
</comment>
<proteinExistence type="inferred from homology"/>
<dbReference type="EC" id="4.1.1.65" evidence="11"/>
<evidence type="ECO:0000256" key="10">
    <source>
        <dbReference type="ARBA" id="ARBA00023317"/>
    </source>
</evidence>
<evidence type="ECO:0000256" key="9">
    <source>
        <dbReference type="ARBA" id="ARBA00023264"/>
    </source>
</evidence>
<feature type="chain" id="PRO_5044943655" description="Phosphatidylserine decarboxylase alpha chain" evidence="11">
    <location>
        <begin position="256"/>
        <end position="288"/>
    </location>
</feature>